<dbReference type="PANTHER" id="PTHR10210">
    <property type="entry name" value="RIBOSE-PHOSPHATE DIPHOSPHOKINASE FAMILY MEMBER"/>
    <property type="match status" value="1"/>
</dbReference>
<keyword evidence="3" id="KW-0479">Metal-binding</keyword>
<evidence type="ECO:0000256" key="2">
    <source>
        <dbReference type="ARBA" id="ARBA00022679"/>
    </source>
</evidence>
<dbReference type="EC" id="2.7.6.1" evidence="1"/>
<name>A0A455T0I7_9CHLR</name>
<proteinExistence type="predicted"/>
<dbReference type="Pfam" id="PF13793">
    <property type="entry name" value="Pribosyltran_N"/>
    <property type="match status" value="1"/>
</dbReference>
<dbReference type="CDD" id="cd06223">
    <property type="entry name" value="PRTases_typeI"/>
    <property type="match status" value="1"/>
</dbReference>
<evidence type="ECO:0000256" key="3">
    <source>
        <dbReference type="ARBA" id="ARBA00022723"/>
    </source>
</evidence>
<protein>
    <recommendedName>
        <fullName evidence="1">ribose-phosphate diphosphokinase</fullName>
        <ecNumber evidence="1">2.7.6.1</ecNumber>
    </recommendedName>
</protein>
<evidence type="ECO:0000259" key="10">
    <source>
        <dbReference type="Pfam" id="PF13793"/>
    </source>
</evidence>
<evidence type="ECO:0000256" key="9">
    <source>
        <dbReference type="ARBA" id="ARBA00049535"/>
    </source>
</evidence>
<evidence type="ECO:0000256" key="4">
    <source>
        <dbReference type="ARBA" id="ARBA00022727"/>
    </source>
</evidence>
<evidence type="ECO:0000256" key="6">
    <source>
        <dbReference type="ARBA" id="ARBA00022777"/>
    </source>
</evidence>
<dbReference type="NCBIfam" id="TIGR01251">
    <property type="entry name" value="ribP_PPkin"/>
    <property type="match status" value="1"/>
</dbReference>
<feature type="domain" description="Ribose-phosphate pyrophosphokinase N-terminal" evidence="10">
    <location>
        <begin position="22"/>
        <end position="136"/>
    </location>
</feature>
<dbReference type="GO" id="GO:0006015">
    <property type="term" value="P:5-phosphoribose 1-diphosphate biosynthetic process"/>
    <property type="evidence" value="ECO:0007669"/>
    <property type="project" value="TreeGrafter"/>
</dbReference>
<dbReference type="SMART" id="SM01400">
    <property type="entry name" value="Pribosyltran_N"/>
    <property type="match status" value="1"/>
</dbReference>
<dbReference type="GO" id="GO:0000287">
    <property type="term" value="F:magnesium ion binding"/>
    <property type="evidence" value="ECO:0007669"/>
    <property type="project" value="InterPro"/>
</dbReference>
<evidence type="ECO:0000256" key="1">
    <source>
        <dbReference type="ARBA" id="ARBA00013247"/>
    </source>
</evidence>
<reference evidence="11" key="1">
    <citation type="submission" date="2018-12" db="EMBL/GenBank/DDBJ databases">
        <title>Novel natural products biosynthetic potential of the class Ktedonobacteria.</title>
        <authorList>
            <person name="Zheng Y."/>
            <person name="Saitou A."/>
            <person name="Wang C.M."/>
            <person name="Toyoda A."/>
            <person name="Minakuchi Y."/>
            <person name="Sekiguchi Y."/>
            <person name="Ueda K."/>
            <person name="Takano H."/>
            <person name="Sakai Y."/>
            <person name="Yokota A."/>
            <person name="Yabe S."/>
        </authorList>
    </citation>
    <scope>NUCLEOTIDE SEQUENCE</scope>
    <source>
        <strain evidence="11">A3-2</strain>
    </source>
</reference>
<dbReference type="InterPro" id="IPR000836">
    <property type="entry name" value="PRTase_dom"/>
</dbReference>
<dbReference type="EMBL" id="AP019377">
    <property type="protein sequence ID" value="BBH93368.1"/>
    <property type="molecule type" value="Genomic_DNA"/>
</dbReference>
<comment type="catalytic activity">
    <reaction evidence="9">
        <text>D-ribose 5-phosphate + ATP = 5-phospho-alpha-D-ribose 1-diphosphate + AMP + H(+)</text>
        <dbReference type="Rhea" id="RHEA:15609"/>
        <dbReference type="ChEBI" id="CHEBI:15378"/>
        <dbReference type="ChEBI" id="CHEBI:30616"/>
        <dbReference type="ChEBI" id="CHEBI:58017"/>
        <dbReference type="ChEBI" id="CHEBI:78346"/>
        <dbReference type="ChEBI" id="CHEBI:456215"/>
        <dbReference type="EC" id="2.7.6.1"/>
    </reaction>
</comment>
<dbReference type="GO" id="GO:0002189">
    <property type="term" value="C:ribose phosphate diphosphokinase complex"/>
    <property type="evidence" value="ECO:0007669"/>
    <property type="project" value="TreeGrafter"/>
</dbReference>
<dbReference type="GO" id="GO:0016301">
    <property type="term" value="F:kinase activity"/>
    <property type="evidence" value="ECO:0007669"/>
    <property type="project" value="UniProtKB-KW"/>
</dbReference>
<evidence type="ECO:0000256" key="7">
    <source>
        <dbReference type="ARBA" id="ARBA00022840"/>
    </source>
</evidence>
<accession>A0A455T0I7</accession>
<dbReference type="GO" id="GO:0005524">
    <property type="term" value="F:ATP binding"/>
    <property type="evidence" value="ECO:0007669"/>
    <property type="project" value="UniProtKB-KW"/>
</dbReference>
<evidence type="ECO:0000313" key="11">
    <source>
        <dbReference type="EMBL" id="BBH93368.1"/>
    </source>
</evidence>
<dbReference type="GO" id="GO:0004749">
    <property type="term" value="F:ribose phosphate diphosphokinase activity"/>
    <property type="evidence" value="ECO:0007669"/>
    <property type="project" value="UniProtKB-EC"/>
</dbReference>
<dbReference type="InterPro" id="IPR029057">
    <property type="entry name" value="PRTase-like"/>
</dbReference>
<dbReference type="GO" id="GO:0006164">
    <property type="term" value="P:purine nucleotide biosynthetic process"/>
    <property type="evidence" value="ECO:0007669"/>
    <property type="project" value="TreeGrafter"/>
</dbReference>
<dbReference type="GO" id="GO:0005737">
    <property type="term" value="C:cytoplasm"/>
    <property type="evidence" value="ECO:0007669"/>
    <property type="project" value="TreeGrafter"/>
</dbReference>
<dbReference type="Gene3D" id="3.40.50.2020">
    <property type="match status" value="2"/>
</dbReference>
<evidence type="ECO:0000256" key="8">
    <source>
        <dbReference type="ARBA" id="ARBA00022842"/>
    </source>
</evidence>
<dbReference type="Pfam" id="PF14572">
    <property type="entry name" value="Pribosyl_synth"/>
    <property type="match status" value="1"/>
</dbReference>
<dbReference type="SUPFAM" id="SSF53271">
    <property type="entry name" value="PRTase-like"/>
    <property type="match status" value="2"/>
</dbReference>
<dbReference type="FunFam" id="3.40.50.2020:FF:000007">
    <property type="entry name" value="Ribose-phosphate pyrophosphokinase"/>
    <property type="match status" value="1"/>
</dbReference>
<sequence>MTESAAAARRPNRSGPPIDVDIYSGSATPELAQAVANCLGRPLGRRELHRFADGECHVQIQDSVRGRDIYIVQSTCHPVNEHLMELLVMIDAFRRASAARITAIIPYYGYARQEKKTTGREPITAKLVANLLSTAGADRVVSVDLHSPAIQGFFDIGMDHLTAIPLLGEYLRQHMDLSDAVVVTPDTGRVKVADVYANMLNIPLVVMHKRRGGNHAQDVEVRAIVGEVAGKRPIIVDDIISTGGTIVTCTQALLEAGAKPDITVVATHAVLTPPAEERLCMPEITRIVTTDTIPLGNKTLGGKVVVISVASLLAETIERLHEGRSISALFRDWRESYPV</sequence>
<dbReference type="AlphaFoldDB" id="A0A455T0I7"/>
<dbReference type="InterPro" id="IPR005946">
    <property type="entry name" value="Rib-P_diPkinase"/>
</dbReference>
<dbReference type="PANTHER" id="PTHR10210:SF41">
    <property type="entry name" value="RIBOSE-PHOSPHATE PYROPHOSPHOKINASE 1, CHLOROPLASTIC"/>
    <property type="match status" value="1"/>
</dbReference>
<keyword evidence="4" id="KW-0545">Nucleotide biosynthesis</keyword>
<evidence type="ECO:0000256" key="5">
    <source>
        <dbReference type="ARBA" id="ARBA00022741"/>
    </source>
</evidence>
<keyword evidence="2" id="KW-0808">Transferase</keyword>
<keyword evidence="5" id="KW-0547">Nucleotide-binding</keyword>
<gene>
    <name evidence="11" type="ORF">KTA_15670</name>
</gene>
<dbReference type="NCBIfam" id="NF002320">
    <property type="entry name" value="PRK01259.1"/>
    <property type="match status" value="1"/>
</dbReference>
<keyword evidence="8" id="KW-0460">Magnesium</keyword>
<keyword evidence="7" id="KW-0067">ATP-binding</keyword>
<organism evidence="11">
    <name type="scientific">Thermogemmatispora argillosa</name>
    <dbReference type="NCBI Taxonomy" id="2045280"/>
    <lineage>
        <taxon>Bacteria</taxon>
        <taxon>Bacillati</taxon>
        <taxon>Chloroflexota</taxon>
        <taxon>Ktedonobacteria</taxon>
        <taxon>Thermogemmatisporales</taxon>
        <taxon>Thermogemmatisporaceae</taxon>
        <taxon>Thermogemmatispora</taxon>
    </lineage>
</organism>
<keyword evidence="6 11" id="KW-0418">Kinase</keyword>
<dbReference type="InterPro" id="IPR029099">
    <property type="entry name" value="Pribosyltran_N"/>
</dbReference>